<dbReference type="HOGENOM" id="CLU_025569_0_1_5"/>
<dbReference type="SUPFAM" id="SSF52540">
    <property type="entry name" value="P-loop containing nucleoside triphosphate hydrolases"/>
    <property type="match status" value="1"/>
</dbReference>
<dbReference type="KEGG" id="msl:Msil_1539"/>
<organism evidence="1 2">
    <name type="scientific">Methylocella silvestris (strain DSM 15510 / CIP 108128 / LMG 27833 / NCIMB 13906 / BL2)</name>
    <dbReference type="NCBI Taxonomy" id="395965"/>
    <lineage>
        <taxon>Bacteria</taxon>
        <taxon>Pseudomonadati</taxon>
        <taxon>Pseudomonadota</taxon>
        <taxon>Alphaproteobacteria</taxon>
        <taxon>Hyphomicrobiales</taxon>
        <taxon>Beijerinckiaceae</taxon>
        <taxon>Methylocella</taxon>
    </lineage>
</organism>
<dbReference type="EMBL" id="CP001280">
    <property type="protein sequence ID" value="ACK50489.1"/>
    <property type="molecule type" value="Genomic_DNA"/>
</dbReference>
<proteinExistence type="predicted"/>
<accession>B8EI07</accession>
<dbReference type="RefSeq" id="WP_012590559.1">
    <property type="nucleotide sequence ID" value="NC_011666.1"/>
</dbReference>
<dbReference type="eggNOG" id="COG3378">
    <property type="taxonomic scope" value="Bacteria"/>
</dbReference>
<keyword evidence="2" id="KW-1185">Reference proteome</keyword>
<dbReference type="AlphaFoldDB" id="B8EI07"/>
<protein>
    <recommendedName>
        <fullName evidence="3">ATP-binding protein</fullName>
    </recommendedName>
</protein>
<dbReference type="Proteomes" id="UP000002257">
    <property type="component" value="Chromosome"/>
</dbReference>
<evidence type="ECO:0008006" key="3">
    <source>
        <dbReference type="Google" id="ProtNLM"/>
    </source>
</evidence>
<gene>
    <name evidence="1" type="ordered locus">Msil_1539</name>
</gene>
<dbReference type="InterPro" id="IPR027417">
    <property type="entry name" value="P-loop_NTPase"/>
</dbReference>
<evidence type="ECO:0000313" key="1">
    <source>
        <dbReference type="EMBL" id="ACK50489.1"/>
    </source>
</evidence>
<sequence>MLDARANSEGPERAPWRRVGAQEGKLYVDLGDAAWRAVGITPHGWSVLEKHDLPFIRSPRMRPLCEPEAGSSIDELRAFANIATEDDFLIVVAWLVAALRERGPYPILVLNGEQGSGKSSFSRLLRSLIDPASPAIQGPPKDEQNLIVTAQNGHLIIFDNLSHIGAELSDGLCRLATGSGFAVRALHTDKDDNIFDGARPIAVNGIPALAERADLAERCVTARLASIPEDRRRPEDEIERDWNIARPRILGALYDAISSALRNIGTTRLARSSRMADFEKWLAAAEPGLGWEAGSFSAAYERRRRDSQSAAFESDVVAVAIEDFMTRDHARVWSGTATELLGQLSGNVGEQVRQMRIWPKTAQGLGNCIERSIPVLRTKGILVDRRHSGVRTITISRVA</sequence>
<dbReference type="STRING" id="395965.Msil_1539"/>
<evidence type="ECO:0000313" key="2">
    <source>
        <dbReference type="Proteomes" id="UP000002257"/>
    </source>
</evidence>
<name>B8EI07_METSB</name>
<reference evidence="1 2" key="1">
    <citation type="journal article" date="2010" name="J. Bacteriol.">
        <title>Complete genome sequence of the aerobic facultative methanotroph Methylocella silvestris BL2.</title>
        <authorList>
            <person name="Chen Y."/>
            <person name="Crombie A."/>
            <person name="Rahman M.T."/>
            <person name="Dedysh S.N."/>
            <person name="Liesack W."/>
            <person name="Stott M.B."/>
            <person name="Alam M."/>
            <person name="Theisen A.R."/>
            <person name="Murrell J.C."/>
            <person name="Dunfield P.F."/>
        </authorList>
    </citation>
    <scope>NUCLEOTIDE SEQUENCE [LARGE SCALE GENOMIC DNA]</scope>
    <source>
        <strain evidence="2">DSM 15510 / CIP 108128 / LMG 27833 / NCIMB 13906 / BL2</strain>
    </source>
</reference>